<evidence type="ECO:0000259" key="3">
    <source>
        <dbReference type="Pfam" id="PF20732"/>
    </source>
</evidence>
<evidence type="ECO:0000313" key="5">
    <source>
        <dbReference type="EMBL" id="TFJ92469.1"/>
    </source>
</evidence>
<protein>
    <submittedName>
        <fullName evidence="5">DUF1343 domain-containing protein</fullName>
    </submittedName>
</protein>
<feature type="signal peptide" evidence="1">
    <location>
        <begin position="1"/>
        <end position="23"/>
    </location>
</feature>
<dbReference type="PANTHER" id="PTHR42915">
    <property type="entry name" value="HYPOTHETICAL 460 KDA PROTEIN IN FEUA-SIGW INTERGENIC REGION [PRECURSOR]"/>
    <property type="match status" value="1"/>
</dbReference>
<dbReference type="PANTHER" id="PTHR42915:SF1">
    <property type="entry name" value="PEPTIDOGLYCAN BETA-N-ACETYLMURAMIDASE NAMZ"/>
    <property type="match status" value="1"/>
</dbReference>
<dbReference type="Gene3D" id="3.40.50.12170">
    <property type="entry name" value="Uncharacterised protein PF07075, DUF1343"/>
    <property type="match status" value="1"/>
</dbReference>
<evidence type="ECO:0000256" key="1">
    <source>
        <dbReference type="SAM" id="SignalP"/>
    </source>
</evidence>
<comment type="caution">
    <text evidence="5">The sequence shown here is derived from an EMBL/GenBank/DDBJ whole genome shotgun (WGS) entry which is preliminary data.</text>
</comment>
<dbReference type="OrthoDB" id="9801061at2"/>
<reference evidence="5 6" key="1">
    <citation type="submission" date="2019-03" db="EMBL/GenBank/DDBJ databases">
        <title>Genome sequence of Lentibacillus salicampi ATCC BAA-719.</title>
        <authorList>
            <person name="Maclea K.S."/>
            <person name="Simoes Junior M."/>
        </authorList>
    </citation>
    <scope>NUCLEOTIDE SEQUENCE [LARGE SCALE GENOMIC DNA]</scope>
    <source>
        <strain evidence="5 6">ATCC BAA-719</strain>
    </source>
</reference>
<dbReference type="GO" id="GO:0033922">
    <property type="term" value="F:peptidoglycan beta-N-acetylmuramidase activity"/>
    <property type="evidence" value="ECO:0007669"/>
    <property type="project" value="InterPro"/>
</dbReference>
<keyword evidence="6" id="KW-1185">Reference proteome</keyword>
<gene>
    <name evidence="5" type="ORF">E4U82_12075</name>
</gene>
<organism evidence="5 6">
    <name type="scientific">Lentibacillus salicampi</name>
    <dbReference type="NCBI Taxonomy" id="175306"/>
    <lineage>
        <taxon>Bacteria</taxon>
        <taxon>Bacillati</taxon>
        <taxon>Bacillota</taxon>
        <taxon>Bacilli</taxon>
        <taxon>Bacillales</taxon>
        <taxon>Bacillaceae</taxon>
        <taxon>Lentibacillus</taxon>
    </lineage>
</organism>
<evidence type="ECO:0000259" key="2">
    <source>
        <dbReference type="Pfam" id="PF07075"/>
    </source>
</evidence>
<dbReference type="Pfam" id="PF07075">
    <property type="entry name" value="NamZ_N"/>
    <property type="match status" value="1"/>
</dbReference>
<feature type="domain" description="Peptidoglycan beta-N-acetylmuramidase NamZ N-terminal" evidence="2">
    <location>
        <begin position="56"/>
        <end position="257"/>
    </location>
</feature>
<evidence type="ECO:0000259" key="4">
    <source>
        <dbReference type="Pfam" id="PF22888"/>
    </source>
</evidence>
<dbReference type="InterPro" id="IPR008302">
    <property type="entry name" value="NamZ"/>
</dbReference>
<dbReference type="InterPro" id="IPR054470">
    <property type="entry name" value="FIMAH_dom"/>
</dbReference>
<name>A0A4Y9A9B9_9BACI</name>
<accession>A0A4Y9A9B9</accession>
<dbReference type="EMBL" id="SRHY01000021">
    <property type="protein sequence ID" value="TFJ92469.1"/>
    <property type="molecule type" value="Genomic_DNA"/>
</dbReference>
<proteinExistence type="predicted"/>
<evidence type="ECO:0000313" key="6">
    <source>
        <dbReference type="Proteomes" id="UP000298484"/>
    </source>
</evidence>
<dbReference type="InterPro" id="IPR048502">
    <property type="entry name" value="NamZ_N"/>
</dbReference>
<dbReference type="Proteomes" id="UP000298484">
    <property type="component" value="Unassembled WGS sequence"/>
</dbReference>
<dbReference type="Gene3D" id="3.90.1150.140">
    <property type="match status" value="1"/>
</dbReference>
<feature type="chain" id="PRO_5021343872" evidence="1">
    <location>
        <begin position="24"/>
        <end position="506"/>
    </location>
</feature>
<sequence length="506" mass="56059">MKKWSFATLVVVFLIALIPAAVAGDGTDEAKEQESFSPGVEVLLNKQLDQLEGKNVGLITNPTGVDQELNSIVDTLHNDQDVNLVSLYGPEHGVRGSEQAGGYVEFYIDERTGLPVYSLYGETRKPTPEMLEGVDVLLFDIQDVGTRFYTYIYTMAYAMEAAGENDIEFMVLDRPNPIGGVNVEGPVLDSDYSSFVGLYPIPLRHGMTVGELALLFNEEFDLNADLSVVEMDGWERWMDYDDTPLEWVLPSPNMPTLDTANVYSGAALIEGTNVSEGRGTTKPFELIGAPFIDGTDLAEALNDAGLSGVQFRSAYFTPQFSKHAGELSGGVEIHIKDKGAYQPVKTGLTIVKTIHDMYPDDFAFRAENSAGVSFFDNLIGNGWVREEIKNGTSVDAIVAQWQEGLDDFKDVRRDYLLYTTSTQEIIDMVEQFEAEGAFADDEAVRALTMHLTAVDRFEQSESADKVAKHIRSFRLLLDHQLDNEQISDEAYEALKHKTESMIGQWG</sequence>
<dbReference type="InterPro" id="IPR048503">
    <property type="entry name" value="NamZ_C"/>
</dbReference>
<dbReference type="Pfam" id="PF20732">
    <property type="entry name" value="NamZ_C"/>
    <property type="match status" value="1"/>
</dbReference>
<feature type="domain" description="Peptidoglycan beta-N-acetylmuramidase NamZ C-terminal" evidence="3">
    <location>
        <begin position="262"/>
        <end position="418"/>
    </location>
</feature>
<keyword evidence="1" id="KW-0732">Signal</keyword>
<dbReference type="AlphaFoldDB" id="A0A4Y9A9B9"/>
<feature type="domain" description="FIMAH" evidence="4">
    <location>
        <begin position="424"/>
        <end position="502"/>
    </location>
</feature>
<dbReference type="Pfam" id="PF22888">
    <property type="entry name" value="FIMAH"/>
    <property type="match status" value="1"/>
</dbReference>